<organism evidence="4 5">
    <name type="scientific">Taishania pollutisoli</name>
    <dbReference type="NCBI Taxonomy" id="2766479"/>
    <lineage>
        <taxon>Bacteria</taxon>
        <taxon>Pseudomonadati</taxon>
        <taxon>Bacteroidota</taxon>
        <taxon>Flavobacteriia</taxon>
        <taxon>Flavobacteriales</taxon>
        <taxon>Crocinitomicaceae</taxon>
        <taxon>Taishania</taxon>
    </lineage>
</organism>
<evidence type="ECO:0000313" key="4">
    <source>
        <dbReference type="EMBL" id="MBC9812021.1"/>
    </source>
</evidence>
<evidence type="ECO:0000256" key="2">
    <source>
        <dbReference type="SAM" id="SignalP"/>
    </source>
</evidence>
<keyword evidence="1 2" id="KW-0732">Signal</keyword>
<keyword evidence="5" id="KW-1185">Reference proteome</keyword>
<comment type="caution">
    <text evidence="4">The sequence shown here is derived from an EMBL/GenBank/DDBJ whole genome shotgun (WGS) entry which is preliminary data.</text>
</comment>
<evidence type="ECO:0000256" key="1">
    <source>
        <dbReference type="ARBA" id="ARBA00022729"/>
    </source>
</evidence>
<dbReference type="AlphaFoldDB" id="A0A8J6PI44"/>
<feature type="chain" id="PRO_5035249912" evidence="2">
    <location>
        <begin position="21"/>
        <end position="866"/>
    </location>
</feature>
<reference evidence="4" key="1">
    <citation type="submission" date="2020-09" db="EMBL/GenBank/DDBJ databases">
        <title>Taishania pollutisoli gen. nov., sp. nov., Isolated from Tetrabromobisphenol A-Contaminated Soil.</title>
        <authorList>
            <person name="Chen Q."/>
        </authorList>
    </citation>
    <scope>NUCLEOTIDE SEQUENCE</scope>
    <source>
        <strain evidence="4">CZZ-1</strain>
    </source>
</reference>
<evidence type="ECO:0000259" key="3">
    <source>
        <dbReference type="Pfam" id="PF18962"/>
    </source>
</evidence>
<proteinExistence type="predicted"/>
<dbReference type="Proteomes" id="UP000652681">
    <property type="component" value="Unassembled WGS sequence"/>
</dbReference>
<dbReference type="EMBL" id="JACVEL010000003">
    <property type="protein sequence ID" value="MBC9812021.1"/>
    <property type="molecule type" value="Genomic_DNA"/>
</dbReference>
<dbReference type="InterPro" id="IPR026444">
    <property type="entry name" value="Secre_tail"/>
</dbReference>
<dbReference type="NCBIfam" id="TIGR04183">
    <property type="entry name" value="Por_Secre_tail"/>
    <property type="match status" value="1"/>
</dbReference>
<dbReference type="Pfam" id="PF18962">
    <property type="entry name" value="Por_Secre_tail"/>
    <property type="match status" value="1"/>
</dbReference>
<gene>
    <name evidence="4" type="ORF">H9Y05_05965</name>
</gene>
<sequence length="866" mass="90731">MKKILLSIIFLQSIILFGQAPLTAWVHNYGGATADDLGRAAYVDNNGNVYTTGHVSGVASFGSIGSSPIGTTADVFISKTNANGTVEWVKRFGGTGSGYSLGTSIKVDDNGNIYVVGQFSTATITFNSYVLTRNSAQSGFVVKMNASGTVLWAKGSSGTTAYGGCYDIDVDENSNVYVTGSYNGYSFQLGGINITSMGGQEKDCYIIKLGPNGTGLWGVSFGDVTGDIDVDGSVKVDNTGNILVTMTTYGNSVKIGTITLNPTEGRAACYFNMDANGSVLWANTIENGNLISSNLSAQSLGTDAVGNIYIGGAFEISTVIGTTFLSSAGGYDCFVAKGDPDGNILWAKRLGSTGTDQFYAISTDSGGNIYVSASFANSTTIAPGITVSGSQLIKIDTNGNILWAKSIPINEMFLAKNSSTHVYATGTLNGTKTFDTFSVTSSGTKDIVLVKLNPDCSPVTHTISQTACGNFTWTTGNGQTYNTSTTATHTIVGGAANGCDSIVTLNLTINQQTNSSVTMSQCEAYTWPINNQTYTASGAYTHVIPNANNCDSTITLNLTINQPTSSSVTITECEAYTWPLNNQTYTTSGTYTHVIPNGNNCDSTITLNLTINQPTSSTLTQTACGSYTLNGQTYTTSGTYTQIIPNAANCDSTITLNLTINQPTSSTSTQTACGSYTLNGQTYTTSGTYTQVIPNANNCDSTITLNLTINDVNTTVTASGIVLTATQSGATYQWIDCDNNDAPIAGATSQSFTPTQNGNYAVAITANGCAETSDCVPVNSVGIESVEQNGWSVYPNPGNGVFMVQGESVNTATIKVMNSLGQELTPATTFSNNILTIDLGQEASGVYLLEIYDGKSSITIRLLKQR</sequence>
<evidence type="ECO:0000313" key="5">
    <source>
        <dbReference type="Proteomes" id="UP000652681"/>
    </source>
</evidence>
<name>A0A8J6PI44_9FLAO</name>
<dbReference type="InterPro" id="IPR010620">
    <property type="entry name" value="SBBP_repeat"/>
</dbReference>
<accession>A0A8J6PI44</accession>
<dbReference type="RefSeq" id="WP_216713759.1">
    <property type="nucleotide sequence ID" value="NZ_JACVEL010000003.1"/>
</dbReference>
<dbReference type="InterPro" id="IPR052918">
    <property type="entry name" value="Motility_Chemotaxis_Reg"/>
</dbReference>
<dbReference type="PANTHER" id="PTHR35580:SF1">
    <property type="entry name" value="PHYTASE-LIKE DOMAIN-CONTAINING PROTEIN"/>
    <property type="match status" value="1"/>
</dbReference>
<feature type="signal peptide" evidence="2">
    <location>
        <begin position="1"/>
        <end position="20"/>
    </location>
</feature>
<feature type="domain" description="Secretion system C-terminal sorting" evidence="3">
    <location>
        <begin position="793"/>
        <end position="859"/>
    </location>
</feature>
<dbReference type="Pfam" id="PF06739">
    <property type="entry name" value="SBBP"/>
    <property type="match status" value="1"/>
</dbReference>
<dbReference type="PANTHER" id="PTHR35580">
    <property type="entry name" value="CELL SURFACE GLYCOPROTEIN (S-LAYER PROTEIN)-LIKE PROTEIN"/>
    <property type="match status" value="1"/>
</dbReference>
<protein>
    <submittedName>
        <fullName evidence="4">SBBP repeat-containing protein</fullName>
    </submittedName>
</protein>